<keyword evidence="1" id="KW-0175">Coiled coil</keyword>
<dbReference type="Proteomes" id="UP000243528">
    <property type="component" value="Unassembled WGS sequence"/>
</dbReference>
<evidence type="ECO:0000256" key="1">
    <source>
        <dbReference type="SAM" id="Coils"/>
    </source>
</evidence>
<organism evidence="2 3">
    <name type="scientific">Haloactinopolyspora alba</name>
    <dbReference type="NCBI Taxonomy" id="648780"/>
    <lineage>
        <taxon>Bacteria</taxon>
        <taxon>Bacillati</taxon>
        <taxon>Actinomycetota</taxon>
        <taxon>Actinomycetes</taxon>
        <taxon>Jiangellales</taxon>
        <taxon>Jiangellaceae</taxon>
        <taxon>Haloactinopolyspora</taxon>
    </lineage>
</organism>
<accession>A0A2P8DF05</accession>
<sequence length="98" mass="10580">MTTSTQDPHVAPSADAAVIAVARAKVSEARALAAAAERRAHLERNRRRQVERSLDAVLDAVHSTKVVTAGKHPGRDTFNLIKKRVDEAMDEPTGESTP</sequence>
<proteinExistence type="predicted"/>
<name>A0A2P8DF05_9ACTN</name>
<dbReference type="AlphaFoldDB" id="A0A2P8DF05"/>
<evidence type="ECO:0000313" key="2">
    <source>
        <dbReference type="EMBL" id="PSK95804.1"/>
    </source>
</evidence>
<dbReference type="EMBL" id="PYGE01000028">
    <property type="protein sequence ID" value="PSK95804.1"/>
    <property type="molecule type" value="Genomic_DNA"/>
</dbReference>
<protein>
    <submittedName>
        <fullName evidence="2">Uncharacterized protein</fullName>
    </submittedName>
</protein>
<reference evidence="2 3" key="1">
    <citation type="submission" date="2018-03" db="EMBL/GenBank/DDBJ databases">
        <title>Genomic Encyclopedia of Archaeal and Bacterial Type Strains, Phase II (KMG-II): from individual species to whole genera.</title>
        <authorList>
            <person name="Goeker M."/>
        </authorList>
    </citation>
    <scope>NUCLEOTIDE SEQUENCE [LARGE SCALE GENOMIC DNA]</scope>
    <source>
        <strain evidence="2 3">DSM 45211</strain>
    </source>
</reference>
<keyword evidence="3" id="KW-1185">Reference proteome</keyword>
<evidence type="ECO:0000313" key="3">
    <source>
        <dbReference type="Proteomes" id="UP000243528"/>
    </source>
</evidence>
<gene>
    <name evidence="2" type="ORF">CLV30_12856</name>
</gene>
<feature type="coiled-coil region" evidence="1">
    <location>
        <begin position="19"/>
        <end position="52"/>
    </location>
</feature>
<comment type="caution">
    <text evidence="2">The sequence shown here is derived from an EMBL/GenBank/DDBJ whole genome shotgun (WGS) entry which is preliminary data.</text>
</comment>
<dbReference type="RefSeq" id="WP_106539803.1">
    <property type="nucleotide sequence ID" value="NZ_PYGE01000028.1"/>
</dbReference>